<evidence type="ECO:0000256" key="3">
    <source>
        <dbReference type="ARBA" id="ARBA00022737"/>
    </source>
</evidence>
<dbReference type="GO" id="GO:0005634">
    <property type="term" value="C:nucleus"/>
    <property type="evidence" value="ECO:0007669"/>
    <property type="project" value="UniProtKB-SubCell"/>
</dbReference>
<dbReference type="SUPFAM" id="SSF57667">
    <property type="entry name" value="beta-beta-alpha zinc fingers"/>
    <property type="match status" value="6"/>
</dbReference>
<evidence type="ECO:0000313" key="9">
    <source>
        <dbReference type="EMBL" id="EEN53526.1"/>
    </source>
</evidence>
<dbReference type="InterPro" id="IPR050331">
    <property type="entry name" value="Zinc_finger"/>
</dbReference>
<dbReference type="EMBL" id="GG666573">
    <property type="protein sequence ID" value="EEN53526.1"/>
    <property type="molecule type" value="Genomic_DNA"/>
</dbReference>
<keyword evidence="4 7" id="KW-0863">Zinc-finger</keyword>
<gene>
    <name evidence="9" type="ORF">BRAFLDRAFT_219746</name>
</gene>
<dbReference type="AlphaFoldDB" id="C3Z209"/>
<dbReference type="InterPro" id="IPR036236">
    <property type="entry name" value="Znf_C2H2_sf"/>
</dbReference>
<evidence type="ECO:0000256" key="6">
    <source>
        <dbReference type="ARBA" id="ARBA00023242"/>
    </source>
</evidence>
<feature type="domain" description="C2H2-type" evidence="8">
    <location>
        <begin position="118"/>
        <end position="145"/>
    </location>
</feature>
<feature type="non-terminal residue" evidence="9">
    <location>
        <position position="1"/>
    </location>
</feature>
<dbReference type="PROSITE" id="PS00028">
    <property type="entry name" value="ZINC_FINGER_C2H2_1"/>
    <property type="match status" value="10"/>
</dbReference>
<accession>C3Z209</accession>
<dbReference type="FunFam" id="3.30.160.60:FF:000446">
    <property type="entry name" value="Zinc finger protein"/>
    <property type="match status" value="1"/>
</dbReference>
<feature type="domain" description="C2H2-type" evidence="8">
    <location>
        <begin position="60"/>
        <end position="88"/>
    </location>
</feature>
<dbReference type="Pfam" id="PF12874">
    <property type="entry name" value="zf-met"/>
    <property type="match status" value="1"/>
</dbReference>
<dbReference type="GO" id="GO:0008270">
    <property type="term" value="F:zinc ion binding"/>
    <property type="evidence" value="ECO:0007669"/>
    <property type="project" value="UniProtKB-KW"/>
</dbReference>
<evidence type="ECO:0000256" key="4">
    <source>
        <dbReference type="ARBA" id="ARBA00022771"/>
    </source>
</evidence>
<organism>
    <name type="scientific">Branchiostoma floridae</name>
    <name type="common">Florida lancelet</name>
    <name type="synonym">Amphioxus</name>
    <dbReference type="NCBI Taxonomy" id="7739"/>
    <lineage>
        <taxon>Eukaryota</taxon>
        <taxon>Metazoa</taxon>
        <taxon>Chordata</taxon>
        <taxon>Cephalochordata</taxon>
        <taxon>Leptocardii</taxon>
        <taxon>Amphioxiformes</taxon>
        <taxon>Branchiostomatidae</taxon>
        <taxon>Branchiostoma</taxon>
    </lineage>
</organism>
<reference evidence="9" key="1">
    <citation type="journal article" date="2008" name="Nature">
        <title>The amphioxus genome and the evolution of the chordate karyotype.</title>
        <authorList>
            <consortium name="US DOE Joint Genome Institute (JGI-PGF)"/>
            <person name="Putnam N.H."/>
            <person name="Butts T."/>
            <person name="Ferrier D.E.K."/>
            <person name="Furlong R.F."/>
            <person name="Hellsten U."/>
            <person name="Kawashima T."/>
            <person name="Robinson-Rechavi M."/>
            <person name="Shoguchi E."/>
            <person name="Terry A."/>
            <person name="Yu J.-K."/>
            <person name="Benito-Gutierrez E.L."/>
            <person name="Dubchak I."/>
            <person name="Garcia-Fernandez J."/>
            <person name="Gibson-Brown J.J."/>
            <person name="Grigoriev I.V."/>
            <person name="Horton A.C."/>
            <person name="de Jong P.J."/>
            <person name="Jurka J."/>
            <person name="Kapitonov V.V."/>
            <person name="Kohara Y."/>
            <person name="Kuroki Y."/>
            <person name="Lindquist E."/>
            <person name="Lucas S."/>
            <person name="Osoegawa K."/>
            <person name="Pennacchio L.A."/>
            <person name="Salamov A.A."/>
            <person name="Satou Y."/>
            <person name="Sauka-Spengler T."/>
            <person name="Schmutz J."/>
            <person name="Shin-I T."/>
            <person name="Toyoda A."/>
            <person name="Bronner-Fraser M."/>
            <person name="Fujiyama A."/>
            <person name="Holland L.Z."/>
            <person name="Holland P.W.H."/>
            <person name="Satoh N."/>
            <person name="Rokhsar D.S."/>
        </authorList>
    </citation>
    <scope>NUCLEOTIDE SEQUENCE [LARGE SCALE GENOMIC DNA]</scope>
    <source>
        <strain evidence="9">S238N-H82</strain>
        <tissue evidence="9">Testes</tissue>
    </source>
</reference>
<dbReference type="InterPro" id="IPR013087">
    <property type="entry name" value="Znf_C2H2_type"/>
</dbReference>
<evidence type="ECO:0000256" key="1">
    <source>
        <dbReference type="ARBA" id="ARBA00004123"/>
    </source>
</evidence>
<sequence>DSSTTICHTCSESPYGQAALQHDSDFAHGDKPFQCDHCGKSYKSYGGYMAHRSVHAPEEYGCKDCGETFSDKTSLYRHRGKAHIIPKLKCDTCGRFFHQPSHLKEHMKTHMGDEARIYKCPTCPASFKWPKALKKHQTIHEGQKTCAICNKNYNGSRQLKRHIDFAHGDKLFQCDHCDKSYKSYGGFMVHKSVHAPEEYGCKDCGEKFSDKTSLYRHRGKAHIIRMPKLKCDTCGRFFHQPSHLKGHMKTHMGDEARIYKCPTCPASFKWPKALKKHQTIHEGQKTCAICNKSYNGSRQLKRHMKRHEPVCKDNDKTNPTLYKCVQCSKEFRSKYNLARHTSTHTDQKECTYCSKSFKNATQLDDHMVIHTGEQ</sequence>
<feature type="domain" description="C2H2-type" evidence="8">
    <location>
        <begin position="348"/>
        <end position="374"/>
    </location>
</feature>
<dbReference type="SMART" id="SM00355">
    <property type="entry name" value="ZnF_C2H2"/>
    <property type="match status" value="12"/>
</dbReference>
<evidence type="ECO:0000256" key="5">
    <source>
        <dbReference type="ARBA" id="ARBA00022833"/>
    </source>
</evidence>
<dbReference type="PANTHER" id="PTHR16515">
    <property type="entry name" value="PR DOMAIN ZINC FINGER PROTEIN"/>
    <property type="match status" value="1"/>
</dbReference>
<dbReference type="FunFam" id="3.30.160.60:FF:000100">
    <property type="entry name" value="Zinc finger 45-like"/>
    <property type="match status" value="1"/>
</dbReference>
<dbReference type="Gene3D" id="3.30.160.60">
    <property type="entry name" value="Classic Zinc Finger"/>
    <property type="match status" value="9"/>
</dbReference>
<feature type="domain" description="C2H2-type" evidence="8">
    <location>
        <begin position="285"/>
        <end position="307"/>
    </location>
</feature>
<protein>
    <recommendedName>
        <fullName evidence="8">C2H2-type domain-containing protein</fullName>
    </recommendedName>
</protein>
<feature type="domain" description="C2H2-type" evidence="8">
    <location>
        <begin position="322"/>
        <end position="349"/>
    </location>
</feature>
<dbReference type="eggNOG" id="KOG1721">
    <property type="taxonomic scope" value="Eukaryota"/>
</dbReference>
<dbReference type="PANTHER" id="PTHR16515:SF66">
    <property type="entry name" value="C2H2-TYPE DOMAIN-CONTAINING PROTEIN"/>
    <property type="match status" value="1"/>
</dbReference>
<keyword evidence="2" id="KW-0479">Metal-binding</keyword>
<feature type="domain" description="C2H2-type" evidence="8">
    <location>
        <begin position="33"/>
        <end position="60"/>
    </location>
</feature>
<comment type="subcellular location">
    <subcellularLocation>
        <location evidence="1">Nucleus</location>
    </subcellularLocation>
</comment>
<evidence type="ECO:0000256" key="2">
    <source>
        <dbReference type="ARBA" id="ARBA00022723"/>
    </source>
</evidence>
<feature type="domain" description="C2H2-type" evidence="8">
    <location>
        <begin position="229"/>
        <end position="256"/>
    </location>
</feature>
<feature type="domain" description="C2H2-type" evidence="8">
    <location>
        <begin position="259"/>
        <end position="286"/>
    </location>
</feature>
<feature type="domain" description="C2H2-type" evidence="8">
    <location>
        <begin position="88"/>
        <end position="115"/>
    </location>
</feature>
<keyword evidence="3" id="KW-0677">Repeat</keyword>
<evidence type="ECO:0000256" key="7">
    <source>
        <dbReference type="PROSITE-ProRule" id="PRU00042"/>
    </source>
</evidence>
<feature type="domain" description="C2H2-type" evidence="8">
    <location>
        <begin position="199"/>
        <end position="227"/>
    </location>
</feature>
<keyword evidence="6" id="KW-0539">Nucleus</keyword>
<feature type="domain" description="C2H2-type" evidence="8">
    <location>
        <begin position="172"/>
        <end position="199"/>
    </location>
</feature>
<evidence type="ECO:0000259" key="8">
    <source>
        <dbReference type="PROSITE" id="PS50157"/>
    </source>
</evidence>
<name>C3Z209_BRAFL</name>
<keyword evidence="5" id="KW-0862">Zinc</keyword>
<feature type="non-terminal residue" evidence="9">
    <location>
        <position position="374"/>
    </location>
</feature>
<dbReference type="PROSITE" id="PS50157">
    <property type="entry name" value="ZINC_FINGER_C2H2_2"/>
    <property type="match status" value="11"/>
</dbReference>
<dbReference type="InParanoid" id="C3Z209"/>
<proteinExistence type="predicted"/>
<dbReference type="Pfam" id="PF00096">
    <property type="entry name" value="zf-C2H2"/>
    <property type="match status" value="11"/>
</dbReference>